<organism evidence="1 2">
    <name type="scientific">Arsenophonus nasoniae</name>
    <name type="common">son-killer infecting Nasonia vitripennis</name>
    <dbReference type="NCBI Taxonomy" id="638"/>
    <lineage>
        <taxon>Bacteria</taxon>
        <taxon>Pseudomonadati</taxon>
        <taxon>Pseudomonadota</taxon>
        <taxon>Gammaproteobacteria</taxon>
        <taxon>Enterobacterales</taxon>
        <taxon>Morganellaceae</taxon>
        <taxon>Arsenophonus</taxon>
    </lineage>
</organism>
<reference evidence="1" key="1">
    <citation type="submission" date="2023-04" db="EMBL/GenBank/DDBJ databases">
        <title>Genome dynamics across the evolutionary transition to endosymbiosis.</title>
        <authorList>
            <person name="Siozios S."/>
            <person name="Nadal-Jimenez P."/>
            <person name="Azagi T."/>
            <person name="Sprong H."/>
            <person name="Frost C.L."/>
            <person name="Parratt S.R."/>
            <person name="Taylor G."/>
            <person name="Brettell L."/>
            <person name="Lew K.C."/>
            <person name="Croft L."/>
            <person name="King K.C."/>
            <person name="Brockhurst M.A."/>
            <person name="Hypsa V."/>
            <person name="Novakova E."/>
            <person name="Darby A.C."/>
            <person name="Hurst G.D.D."/>
        </authorList>
    </citation>
    <scope>NUCLEOTIDE SEQUENCE</scope>
    <source>
        <strain evidence="1">APv</strain>
    </source>
</reference>
<dbReference type="EMBL" id="CP123504">
    <property type="protein sequence ID" value="WGM00168.1"/>
    <property type="molecule type" value="Genomic_DNA"/>
</dbReference>
<protein>
    <submittedName>
        <fullName evidence="1">Uncharacterized protein</fullName>
    </submittedName>
</protein>
<accession>A0AA95GJH5</accession>
<evidence type="ECO:0000313" key="1">
    <source>
        <dbReference type="EMBL" id="WGM00168.1"/>
    </source>
</evidence>
<sequence length="70" mass="7806">MGASAAENKDFFASRFFIKNDINVIEITAGNFYGYAPISVVFTINNNSKISTEFMSLSGFESRVLITRNK</sequence>
<dbReference type="RefSeq" id="WP_280623766.1">
    <property type="nucleotide sequence ID" value="NZ_CP123504.1"/>
</dbReference>
<proteinExistence type="predicted"/>
<name>A0AA95GJH5_9GAMM</name>
<evidence type="ECO:0000313" key="2">
    <source>
        <dbReference type="Proteomes" id="UP001177595"/>
    </source>
</evidence>
<dbReference type="AlphaFoldDB" id="A0AA95GJH5"/>
<dbReference type="Proteomes" id="UP001177595">
    <property type="component" value="Chromosome"/>
</dbReference>
<gene>
    <name evidence="1" type="ORF">QE210_09690</name>
</gene>